<dbReference type="AlphaFoldDB" id="A0A3B0YQH3"/>
<dbReference type="InterPro" id="IPR051171">
    <property type="entry name" value="CaCA"/>
</dbReference>
<gene>
    <name evidence="7" type="ORF">MNBD_GAMMA09-3251</name>
</gene>
<reference evidence="7" key="1">
    <citation type="submission" date="2018-06" db="EMBL/GenBank/DDBJ databases">
        <authorList>
            <person name="Zhirakovskaya E."/>
        </authorList>
    </citation>
    <scope>NUCLEOTIDE SEQUENCE</scope>
</reference>
<dbReference type="GO" id="GO:0030001">
    <property type="term" value="P:metal ion transport"/>
    <property type="evidence" value="ECO:0007669"/>
    <property type="project" value="TreeGrafter"/>
</dbReference>
<proteinExistence type="predicted"/>
<name>A0A3B0YQH3_9ZZZZ</name>
<accession>A0A3B0YQH3</accession>
<dbReference type="PANTHER" id="PTHR11878:SF65">
    <property type="entry name" value="NA_CA-EXCHANGE PROTEIN, ISOFORM G"/>
    <property type="match status" value="1"/>
</dbReference>
<keyword evidence="2" id="KW-0677">Repeat</keyword>
<feature type="transmembrane region" description="Helical" evidence="5">
    <location>
        <begin position="788"/>
        <end position="809"/>
    </location>
</feature>
<keyword evidence="5" id="KW-0812">Transmembrane</keyword>
<dbReference type="EMBL" id="UOFI01000206">
    <property type="protein sequence ID" value="VAW70696.1"/>
    <property type="molecule type" value="Genomic_DNA"/>
</dbReference>
<dbReference type="Pfam" id="PF03160">
    <property type="entry name" value="Calx-beta"/>
    <property type="match status" value="1"/>
</dbReference>
<evidence type="ECO:0000256" key="5">
    <source>
        <dbReference type="SAM" id="Phobius"/>
    </source>
</evidence>
<keyword evidence="5" id="KW-0472">Membrane</keyword>
<dbReference type="InterPro" id="IPR003644">
    <property type="entry name" value="Calx_beta"/>
</dbReference>
<keyword evidence="1" id="KW-0732">Signal</keyword>
<evidence type="ECO:0000256" key="1">
    <source>
        <dbReference type="ARBA" id="ARBA00022729"/>
    </source>
</evidence>
<dbReference type="GO" id="GO:0007154">
    <property type="term" value="P:cell communication"/>
    <property type="evidence" value="ECO:0007669"/>
    <property type="project" value="InterPro"/>
</dbReference>
<dbReference type="GO" id="GO:0016020">
    <property type="term" value="C:membrane"/>
    <property type="evidence" value="ECO:0007669"/>
    <property type="project" value="InterPro"/>
</dbReference>
<feature type="domain" description="Calx-beta" evidence="6">
    <location>
        <begin position="646"/>
        <end position="748"/>
    </location>
</feature>
<evidence type="ECO:0000313" key="7">
    <source>
        <dbReference type="EMBL" id="VAW70696.1"/>
    </source>
</evidence>
<dbReference type="SMART" id="SM00237">
    <property type="entry name" value="Calx_beta"/>
    <property type="match status" value="1"/>
</dbReference>
<dbReference type="Gene3D" id="2.60.40.2030">
    <property type="match status" value="1"/>
</dbReference>
<evidence type="ECO:0000256" key="3">
    <source>
        <dbReference type="ARBA" id="ARBA00022837"/>
    </source>
</evidence>
<keyword evidence="5" id="KW-1133">Transmembrane helix</keyword>
<sequence>MINLRVSLLAVVLLSFQLNAKPVAQVSIPQVSQQEVLEAVFNKIERKGKTIIVSNDAHRAEFSAQGIIFKPRRGPMWHWQLAGTSHAIQPVVNGNAVDYIHGDYTERYLLKPHSIEQRFIIEQPYKTNHDLFIEGKIKSTGQFETAENGWLWRNPQGVVSLGQVTVFDAKGNILPASMQTRAHYSRIRVAASDLKTAVYPVIIDPEIGSNDILLSVSDGTSGLVYRTPAISYNSANNEYFVVWEKRTSTLSEIFGQRVNGATGALLGNAVRLSDMGNGSPGYDAGNPAISYNATNNEYLVVWSGEDNSGELVNGEFEIYAQRVNAETAAEIGVDMRLSNMGTNDGDTAFSAVSPAVSYNITNNEYLVIWLGDDDTAPLVDNEFEIYAQRVNAATGASIGNAIRLSDMGPDGNASFSVRDPAIRYNITDNEYLVVWSGDDNSGALVDGEFEIFAQRINAASGAEIGVDIRLSDMGSDGDVAFGAFEPAVSYNVINNEYLVAWFGDDNSGALVDGEFEIFAQRINAASGAEIDGDIRLSDMGTNDGDSAFKAYTPAVSYNSSNNEYFVVWRADDDTAPLVDGEIEVFAQRLNAGNGAEIGGDIRLSDMGPNGVSGYTVFEPDVSYNATNNEYLAVWQGDEKTGSTFNTEFEIFAQRFAAPAVLRFVNASPSVSESAGSIQIEVQRAGDDSNNIVTVDFSSANGTAVSPSDYTTANGTLTFTAGVNSKIFTIAINDNQDIDGDKTINLSLSNLQSSLGGIALDLKRSSAIVTIVDDDAPAPVNAAGGGGGGGSIGIISLIALLLSVLAKFNIGCKKL</sequence>
<keyword evidence="3" id="KW-0106">Calcium</keyword>
<evidence type="ECO:0000256" key="2">
    <source>
        <dbReference type="ARBA" id="ARBA00022737"/>
    </source>
</evidence>
<dbReference type="InterPro" id="IPR038081">
    <property type="entry name" value="CalX-like_sf"/>
</dbReference>
<evidence type="ECO:0000259" key="6">
    <source>
        <dbReference type="SMART" id="SM00237"/>
    </source>
</evidence>
<keyword evidence="4" id="KW-0406">Ion transport</keyword>
<organism evidence="7">
    <name type="scientific">hydrothermal vent metagenome</name>
    <dbReference type="NCBI Taxonomy" id="652676"/>
    <lineage>
        <taxon>unclassified sequences</taxon>
        <taxon>metagenomes</taxon>
        <taxon>ecological metagenomes</taxon>
    </lineage>
</organism>
<dbReference type="SUPFAM" id="SSF141072">
    <property type="entry name" value="CalX-like"/>
    <property type="match status" value="1"/>
</dbReference>
<dbReference type="PANTHER" id="PTHR11878">
    <property type="entry name" value="SODIUM/CALCIUM EXCHANGER"/>
    <property type="match status" value="1"/>
</dbReference>
<keyword evidence="4" id="KW-0813">Transport</keyword>
<protein>
    <recommendedName>
        <fullName evidence="6">Calx-beta domain-containing protein</fullName>
    </recommendedName>
</protein>
<evidence type="ECO:0000256" key="4">
    <source>
        <dbReference type="ARBA" id="ARBA00023065"/>
    </source>
</evidence>